<accession>A0ACC3DB77</accession>
<proteinExistence type="predicted"/>
<name>A0ACC3DB77_9PEZI</name>
<keyword evidence="2" id="KW-1185">Reference proteome</keyword>
<gene>
    <name evidence="1" type="ORF">LTS18_004435</name>
</gene>
<protein>
    <submittedName>
        <fullName evidence="1">Uncharacterized protein</fullName>
    </submittedName>
</protein>
<evidence type="ECO:0000313" key="1">
    <source>
        <dbReference type="EMBL" id="KAK3064739.1"/>
    </source>
</evidence>
<feature type="non-terminal residue" evidence="1">
    <location>
        <position position="1"/>
    </location>
</feature>
<organism evidence="1 2">
    <name type="scientific">Coniosporium uncinatum</name>
    <dbReference type="NCBI Taxonomy" id="93489"/>
    <lineage>
        <taxon>Eukaryota</taxon>
        <taxon>Fungi</taxon>
        <taxon>Dikarya</taxon>
        <taxon>Ascomycota</taxon>
        <taxon>Pezizomycotina</taxon>
        <taxon>Dothideomycetes</taxon>
        <taxon>Dothideomycetes incertae sedis</taxon>
        <taxon>Coniosporium</taxon>
    </lineage>
</organism>
<sequence length="263" mass="28704">KDGVARISSTAINDSDFATIDFDSALPDPDPPPQPVNTTTNIHTQFQLWNNIISSIGHFPPNPTDHLEWMDPIALPSTTLQSALEPAPHFILILTIHYIRDIKQTLKTLRKKRKAAKLNNEADPIPHEHALLHSALQYSAAWRWISAIPESLEEAANKEAELCDRYESRGTKAKADEVLRTQILGEVAECESIKSSLMAQPVEDSLEESSSEDSGPATPPPPNGRRRARVSAVRVAGEDGAGGGAGGQERGQREVDMLGGERL</sequence>
<dbReference type="EMBL" id="JAWDJW010006437">
    <property type="protein sequence ID" value="KAK3064739.1"/>
    <property type="molecule type" value="Genomic_DNA"/>
</dbReference>
<comment type="caution">
    <text evidence="1">The sequence shown here is derived from an EMBL/GenBank/DDBJ whole genome shotgun (WGS) entry which is preliminary data.</text>
</comment>
<evidence type="ECO:0000313" key="2">
    <source>
        <dbReference type="Proteomes" id="UP001186974"/>
    </source>
</evidence>
<dbReference type="Proteomes" id="UP001186974">
    <property type="component" value="Unassembled WGS sequence"/>
</dbReference>
<reference evidence="1" key="1">
    <citation type="submission" date="2024-09" db="EMBL/GenBank/DDBJ databases">
        <title>Black Yeasts Isolated from many extreme environments.</title>
        <authorList>
            <person name="Coleine C."/>
            <person name="Stajich J.E."/>
            <person name="Selbmann L."/>
        </authorList>
    </citation>
    <scope>NUCLEOTIDE SEQUENCE</scope>
    <source>
        <strain evidence="1">CCFEE 5737</strain>
    </source>
</reference>